<accession>A0ABD4B8M7</accession>
<comment type="caution">
    <text evidence="1">The sequence shown here is derived from an EMBL/GenBank/DDBJ whole genome shotgun (WGS) entry which is preliminary data.</text>
</comment>
<organism evidence="1 2">
    <name type="scientific">Pseudomonas savastanoi pv. phaseolicola</name>
    <name type="common">Pseudomonas syringae pv. phaseolicola</name>
    <dbReference type="NCBI Taxonomy" id="319"/>
    <lineage>
        <taxon>Bacteria</taxon>
        <taxon>Pseudomonadati</taxon>
        <taxon>Pseudomonadota</taxon>
        <taxon>Gammaproteobacteria</taxon>
        <taxon>Pseudomonadales</taxon>
        <taxon>Pseudomonadaceae</taxon>
        <taxon>Pseudomonas</taxon>
    </lineage>
</organism>
<dbReference type="AlphaFoldDB" id="A0ABD4B8M7"/>
<gene>
    <name evidence="1" type="ORF">ALO55_05767</name>
</gene>
<evidence type="ECO:0000313" key="1">
    <source>
        <dbReference type="EMBL" id="KPY10504.1"/>
    </source>
</evidence>
<sequence length="413" mass="45674">MSQQTCGRNALVDHLGRYRRLDKCFALTAGPFSTYMLLDGEHAWRVIQLLADVLADALKLATASALSVFWFVMNDGAWKLRRQRYALWYLAHLFWSRSRLECRQLSVDSLKISVKQIVEQAALLRADLLAALGKPVPLEDRDLVSQLFDDGLIAMDLSAHGVDLRHQLRSEGAQLVGGHLVEVGQGSHAVDFTKADRLRQQTQTLITAFLKDRDCATSAHALPRQTKYQGLKLLGIQFLLATLSNAWPLKLALVQPACRQPNTNPVVNQHFHPVGPSIGKQISAVRLRRTKYRNDSGQRGLGTSTHIHGLGGEPDGVDADHRNRSRRKVAQAAAFSVGQFTLTVPRGCWISTQIFDDVARELAPANGMGNGINAGCSTVLLCACTRIHLWTRFALRLWLSAMLAIEAPGWAHS</sequence>
<dbReference type="Proteomes" id="UP000050396">
    <property type="component" value="Unassembled WGS sequence"/>
</dbReference>
<dbReference type="EMBL" id="LJQZ01000266">
    <property type="protein sequence ID" value="KPY10504.1"/>
    <property type="molecule type" value="Genomic_DNA"/>
</dbReference>
<protein>
    <submittedName>
        <fullName evidence="1">ISPpu14, transposase Orf3</fullName>
    </submittedName>
</protein>
<evidence type="ECO:0000313" key="2">
    <source>
        <dbReference type="Proteomes" id="UP000050396"/>
    </source>
</evidence>
<proteinExistence type="predicted"/>
<reference evidence="1 2" key="1">
    <citation type="submission" date="2015-09" db="EMBL/GenBank/DDBJ databases">
        <title>Genome announcement of multiple Pseudomonas syringae strains.</title>
        <authorList>
            <person name="Thakur S."/>
            <person name="Wang P.W."/>
            <person name="Gong Y."/>
            <person name="Weir B.S."/>
            <person name="Guttman D.S."/>
        </authorList>
    </citation>
    <scope>NUCLEOTIDE SEQUENCE [LARGE SCALE GENOMIC DNA]</scope>
    <source>
        <strain evidence="1 2">ICMP2740</strain>
    </source>
</reference>
<name>A0ABD4B8M7_PSESH</name>